<keyword evidence="5" id="KW-1185">Reference proteome</keyword>
<dbReference type="Pfam" id="PF13947">
    <property type="entry name" value="GUB_WAK_bind"/>
    <property type="match status" value="1"/>
</dbReference>
<evidence type="ECO:0000313" key="4">
    <source>
        <dbReference type="EMBL" id="KAG8053519.1"/>
    </source>
</evidence>
<sequence length="213" mass="23530">MLDARFAPVTCGKLTIKYPFWLPGRQPSYYGYPTFGVTYDNDPTFATPSRLNDSYLCVLDIHYGNSSIVAFHANMVGSDACRATRFNMSTSLALSLSLLAVNHADWELFCVNCTLMRPAGSLPLNCKCFGGGAWFMSLNRRFDPSGPAPPPTKTSSYCGYPTFGVTCNDQDLTFVTPPRLNDSYLRVLYIHYDNSSIVAFHANMVGNNACYAT</sequence>
<dbReference type="GO" id="GO:0016020">
    <property type="term" value="C:membrane"/>
    <property type="evidence" value="ECO:0007669"/>
    <property type="project" value="UniProtKB-SubCell"/>
</dbReference>
<evidence type="ECO:0000259" key="3">
    <source>
        <dbReference type="Pfam" id="PF13947"/>
    </source>
</evidence>
<evidence type="ECO:0000256" key="2">
    <source>
        <dbReference type="ARBA" id="ARBA00022729"/>
    </source>
</evidence>
<dbReference type="PANTHER" id="PTHR33138">
    <property type="entry name" value="OS01G0690200 PROTEIN"/>
    <property type="match status" value="1"/>
</dbReference>
<proteinExistence type="predicted"/>
<dbReference type="AlphaFoldDB" id="A0A8J5RU19"/>
<comment type="caution">
    <text evidence="4">The sequence shown here is derived from an EMBL/GenBank/DDBJ whole genome shotgun (WGS) entry which is preliminary data.</text>
</comment>
<gene>
    <name evidence="4" type="ORF">GUJ93_ZPchr0001g31216</name>
</gene>
<dbReference type="PANTHER" id="PTHR33138:SF75">
    <property type="entry name" value="WALL-ASSOCIATED RECEPTOR KINASE GALACTURONAN-BINDING DOMAIN-CONTAINING PROTEIN"/>
    <property type="match status" value="1"/>
</dbReference>
<name>A0A8J5RU19_ZIZPA</name>
<feature type="domain" description="Wall-associated receptor kinase galacturonan-binding" evidence="3">
    <location>
        <begin position="10"/>
        <end position="68"/>
    </location>
</feature>
<dbReference type="EMBL" id="JAAALK010000288">
    <property type="protein sequence ID" value="KAG8053519.1"/>
    <property type="molecule type" value="Genomic_DNA"/>
</dbReference>
<evidence type="ECO:0000313" key="5">
    <source>
        <dbReference type="Proteomes" id="UP000729402"/>
    </source>
</evidence>
<dbReference type="Proteomes" id="UP000729402">
    <property type="component" value="Unassembled WGS sequence"/>
</dbReference>
<comment type="subcellular location">
    <subcellularLocation>
        <location evidence="1">Membrane</location>
        <topology evidence="1">Single-pass membrane protein</topology>
    </subcellularLocation>
</comment>
<organism evidence="4 5">
    <name type="scientific">Zizania palustris</name>
    <name type="common">Northern wild rice</name>
    <dbReference type="NCBI Taxonomy" id="103762"/>
    <lineage>
        <taxon>Eukaryota</taxon>
        <taxon>Viridiplantae</taxon>
        <taxon>Streptophyta</taxon>
        <taxon>Embryophyta</taxon>
        <taxon>Tracheophyta</taxon>
        <taxon>Spermatophyta</taxon>
        <taxon>Magnoliopsida</taxon>
        <taxon>Liliopsida</taxon>
        <taxon>Poales</taxon>
        <taxon>Poaceae</taxon>
        <taxon>BOP clade</taxon>
        <taxon>Oryzoideae</taxon>
        <taxon>Oryzeae</taxon>
        <taxon>Zizaniinae</taxon>
        <taxon>Zizania</taxon>
    </lineage>
</organism>
<protein>
    <recommendedName>
        <fullName evidence="3">Wall-associated receptor kinase galacturonan-binding domain-containing protein</fullName>
    </recommendedName>
</protein>
<dbReference type="InterPro" id="IPR025287">
    <property type="entry name" value="WAK_GUB"/>
</dbReference>
<reference evidence="4" key="2">
    <citation type="submission" date="2021-02" db="EMBL/GenBank/DDBJ databases">
        <authorList>
            <person name="Kimball J.A."/>
            <person name="Haas M.W."/>
            <person name="Macchietto M."/>
            <person name="Kono T."/>
            <person name="Duquette J."/>
            <person name="Shao M."/>
        </authorList>
    </citation>
    <scope>NUCLEOTIDE SEQUENCE</scope>
    <source>
        <tissue evidence="4">Fresh leaf tissue</tissue>
    </source>
</reference>
<accession>A0A8J5RU19</accession>
<evidence type="ECO:0000256" key="1">
    <source>
        <dbReference type="ARBA" id="ARBA00004167"/>
    </source>
</evidence>
<dbReference type="GO" id="GO:0030247">
    <property type="term" value="F:polysaccharide binding"/>
    <property type="evidence" value="ECO:0007669"/>
    <property type="project" value="InterPro"/>
</dbReference>
<keyword evidence="2" id="KW-0732">Signal</keyword>
<reference evidence="4" key="1">
    <citation type="journal article" date="2021" name="bioRxiv">
        <title>Whole Genome Assembly and Annotation of Northern Wild Rice, Zizania palustris L., Supports a Whole Genome Duplication in the Zizania Genus.</title>
        <authorList>
            <person name="Haas M."/>
            <person name="Kono T."/>
            <person name="Macchietto M."/>
            <person name="Millas R."/>
            <person name="McGilp L."/>
            <person name="Shao M."/>
            <person name="Duquette J."/>
            <person name="Hirsch C.N."/>
            <person name="Kimball J."/>
        </authorList>
    </citation>
    <scope>NUCLEOTIDE SEQUENCE</scope>
    <source>
        <tissue evidence="4">Fresh leaf tissue</tissue>
    </source>
</reference>
<dbReference type="OrthoDB" id="635050at2759"/>